<dbReference type="InterPro" id="IPR015422">
    <property type="entry name" value="PyrdxlP-dep_Trfase_small"/>
</dbReference>
<name>A0ABV6MCI1_9ACTN</name>
<evidence type="ECO:0000313" key="4">
    <source>
        <dbReference type="Proteomes" id="UP001589867"/>
    </source>
</evidence>
<evidence type="ECO:0000256" key="1">
    <source>
        <dbReference type="ARBA" id="ARBA00001933"/>
    </source>
</evidence>
<accession>A0ABV6MCI1</accession>
<dbReference type="RefSeq" id="WP_377258481.1">
    <property type="nucleotide sequence ID" value="NZ_JBHLUH010000071.1"/>
</dbReference>
<dbReference type="PIRSF" id="PIRSF000390">
    <property type="entry name" value="PLP_StrS"/>
    <property type="match status" value="1"/>
</dbReference>
<evidence type="ECO:0000313" key="3">
    <source>
        <dbReference type="EMBL" id="MFC0532435.1"/>
    </source>
</evidence>
<dbReference type="Pfam" id="PF01041">
    <property type="entry name" value="DegT_DnrJ_EryC1"/>
    <property type="match status" value="1"/>
</dbReference>
<sequence length="398" mass="42061">MTDALEHLRFPSVAEAAGRTIGAEEVEAVTRVLRSGMLNSVWGTETRALEREMAALHGVGHAVAASSGTAAIHLAVAAAGPDPGDEIITSPITDFGTVGPILAQNAVPVFADVDPVTGNLDPAAVESAIGPRTKAIVAVHLFGATAPAELRQIADRHGVPLIEDCAQAWLARYPDGRLAGTAGAIGCFSLQQWKHITCGDGGLTITDDADLARRMRLFADKGWPRDKGRRHQTFGLNYRMTELQAAVARAQLAKLPGVLARRRATAHRLLAELGPLPGLHLAADVDRHAWWLMPIVLDAGLPVGNQEFASALAARGIPARPGYLEEALNHAPALTGAPVYGSSRFPLDAGHAPAACPRADQLVGRTLVVLDWNEAYTEEHVTAVVAAIRAVHREVTGR</sequence>
<keyword evidence="3" id="KW-0032">Aminotransferase</keyword>
<dbReference type="GO" id="GO:0008483">
    <property type="term" value="F:transaminase activity"/>
    <property type="evidence" value="ECO:0007669"/>
    <property type="project" value="UniProtKB-KW"/>
</dbReference>
<dbReference type="Proteomes" id="UP001589867">
    <property type="component" value="Unassembled WGS sequence"/>
</dbReference>
<comment type="similarity">
    <text evidence="2">Belongs to the DegT/DnrJ/EryC1 family.</text>
</comment>
<proteinExistence type="inferred from homology"/>
<keyword evidence="4" id="KW-1185">Reference proteome</keyword>
<keyword evidence="2" id="KW-0663">Pyridoxal phosphate</keyword>
<organism evidence="3 4">
    <name type="scientific">Phytohabitans kaempferiae</name>
    <dbReference type="NCBI Taxonomy" id="1620943"/>
    <lineage>
        <taxon>Bacteria</taxon>
        <taxon>Bacillati</taxon>
        <taxon>Actinomycetota</taxon>
        <taxon>Actinomycetes</taxon>
        <taxon>Micromonosporales</taxon>
        <taxon>Micromonosporaceae</taxon>
    </lineage>
</organism>
<dbReference type="PANTHER" id="PTHR30244">
    <property type="entry name" value="TRANSAMINASE"/>
    <property type="match status" value="1"/>
</dbReference>
<comment type="cofactor">
    <cofactor evidence="1">
        <name>pyridoxal 5'-phosphate</name>
        <dbReference type="ChEBI" id="CHEBI:597326"/>
    </cofactor>
</comment>
<dbReference type="InterPro" id="IPR015424">
    <property type="entry name" value="PyrdxlP-dep_Trfase"/>
</dbReference>
<gene>
    <name evidence="3" type="ORF">ACFFIA_32790</name>
</gene>
<dbReference type="InterPro" id="IPR000653">
    <property type="entry name" value="DegT/StrS_aminotransferase"/>
</dbReference>
<dbReference type="EMBL" id="JBHLUH010000071">
    <property type="protein sequence ID" value="MFC0532435.1"/>
    <property type="molecule type" value="Genomic_DNA"/>
</dbReference>
<dbReference type="CDD" id="cd00616">
    <property type="entry name" value="AHBA_syn"/>
    <property type="match status" value="1"/>
</dbReference>
<dbReference type="InterPro" id="IPR015421">
    <property type="entry name" value="PyrdxlP-dep_Trfase_major"/>
</dbReference>
<dbReference type="SUPFAM" id="SSF53383">
    <property type="entry name" value="PLP-dependent transferases"/>
    <property type="match status" value="1"/>
</dbReference>
<reference evidence="3 4" key="1">
    <citation type="submission" date="2024-09" db="EMBL/GenBank/DDBJ databases">
        <authorList>
            <person name="Sun Q."/>
            <person name="Mori K."/>
        </authorList>
    </citation>
    <scope>NUCLEOTIDE SEQUENCE [LARGE SCALE GENOMIC DNA]</scope>
    <source>
        <strain evidence="3 4">TBRC 3947</strain>
    </source>
</reference>
<dbReference type="Gene3D" id="3.40.640.10">
    <property type="entry name" value="Type I PLP-dependent aspartate aminotransferase-like (Major domain)"/>
    <property type="match status" value="1"/>
</dbReference>
<protein>
    <submittedName>
        <fullName evidence="3">DegT/DnrJ/EryC1/StrS family aminotransferase</fullName>
    </submittedName>
</protein>
<comment type="caution">
    <text evidence="3">The sequence shown here is derived from an EMBL/GenBank/DDBJ whole genome shotgun (WGS) entry which is preliminary data.</text>
</comment>
<dbReference type="PANTHER" id="PTHR30244:SF34">
    <property type="entry name" value="DTDP-4-AMINO-4,6-DIDEOXYGALACTOSE TRANSAMINASE"/>
    <property type="match status" value="1"/>
</dbReference>
<evidence type="ECO:0000256" key="2">
    <source>
        <dbReference type="RuleBase" id="RU004508"/>
    </source>
</evidence>
<keyword evidence="3" id="KW-0808">Transferase</keyword>
<dbReference type="Gene3D" id="3.90.1150.10">
    <property type="entry name" value="Aspartate Aminotransferase, domain 1"/>
    <property type="match status" value="1"/>
</dbReference>